<dbReference type="GO" id="GO:0016020">
    <property type="term" value="C:membrane"/>
    <property type="evidence" value="ECO:0007669"/>
    <property type="project" value="UniProtKB-SubCell"/>
</dbReference>
<keyword evidence="4 5" id="KW-0472">Membrane</keyword>
<accession>A0A2J6TGR0</accession>
<dbReference type="InterPro" id="IPR007568">
    <property type="entry name" value="RTA1"/>
</dbReference>
<dbReference type="STRING" id="1095630.A0A2J6TGR0"/>
<keyword evidence="3 5" id="KW-1133">Transmembrane helix</keyword>
<evidence type="ECO:0000256" key="5">
    <source>
        <dbReference type="SAM" id="Phobius"/>
    </source>
</evidence>
<dbReference type="AlphaFoldDB" id="A0A2J6TGR0"/>
<evidence type="ECO:0000313" key="7">
    <source>
        <dbReference type="Proteomes" id="UP000235371"/>
    </source>
</evidence>
<dbReference type="EMBL" id="KZ613785">
    <property type="protein sequence ID" value="PMD62148.1"/>
    <property type="molecule type" value="Genomic_DNA"/>
</dbReference>
<dbReference type="InParanoid" id="A0A2J6TGR0"/>
<reference evidence="6 7" key="1">
    <citation type="submission" date="2016-04" db="EMBL/GenBank/DDBJ databases">
        <title>A degradative enzymes factory behind the ericoid mycorrhizal symbiosis.</title>
        <authorList>
            <consortium name="DOE Joint Genome Institute"/>
            <person name="Martino E."/>
            <person name="Morin E."/>
            <person name="Grelet G."/>
            <person name="Kuo A."/>
            <person name="Kohler A."/>
            <person name="Daghino S."/>
            <person name="Barry K."/>
            <person name="Choi C."/>
            <person name="Cichocki N."/>
            <person name="Clum A."/>
            <person name="Copeland A."/>
            <person name="Hainaut M."/>
            <person name="Haridas S."/>
            <person name="Labutti K."/>
            <person name="Lindquist E."/>
            <person name="Lipzen A."/>
            <person name="Khouja H.-R."/>
            <person name="Murat C."/>
            <person name="Ohm R."/>
            <person name="Olson A."/>
            <person name="Spatafora J."/>
            <person name="Veneault-Fourrey C."/>
            <person name="Henrissat B."/>
            <person name="Grigoriev I."/>
            <person name="Martin F."/>
            <person name="Perotto S."/>
        </authorList>
    </citation>
    <scope>NUCLEOTIDE SEQUENCE [LARGE SCALE GENOMIC DNA]</scope>
    <source>
        <strain evidence="6 7">E</strain>
    </source>
</reference>
<dbReference type="GeneID" id="36596517"/>
<evidence type="ECO:0000256" key="1">
    <source>
        <dbReference type="ARBA" id="ARBA00004141"/>
    </source>
</evidence>
<name>A0A2J6TGR0_9HELO</name>
<gene>
    <name evidence="6" type="ORF">K444DRAFT_719015</name>
</gene>
<keyword evidence="7" id="KW-1185">Reference proteome</keyword>
<evidence type="ECO:0000256" key="2">
    <source>
        <dbReference type="ARBA" id="ARBA00022692"/>
    </source>
</evidence>
<evidence type="ECO:0000256" key="4">
    <source>
        <dbReference type="ARBA" id="ARBA00023136"/>
    </source>
</evidence>
<keyword evidence="2 5" id="KW-0812">Transmembrane</keyword>
<protein>
    <submittedName>
        <fullName evidence="6">Uncharacterized protein</fullName>
    </submittedName>
</protein>
<dbReference type="Pfam" id="PF04479">
    <property type="entry name" value="RTA1"/>
    <property type="match status" value="1"/>
</dbReference>
<comment type="subcellular location">
    <subcellularLocation>
        <location evidence="1">Membrane</location>
        <topology evidence="1">Multi-pass membrane protein</topology>
    </subcellularLocation>
</comment>
<dbReference type="PANTHER" id="PTHR31465:SF1">
    <property type="entry name" value="PROTEIN RTA1-RELATED"/>
    <property type="match status" value="1"/>
</dbReference>
<dbReference type="RefSeq" id="XP_024739052.1">
    <property type="nucleotide sequence ID" value="XM_024888441.1"/>
</dbReference>
<feature type="transmembrane region" description="Helical" evidence="5">
    <location>
        <begin position="37"/>
        <end position="60"/>
    </location>
</feature>
<dbReference type="PANTHER" id="PTHR31465">
    <property type="entry name" value="PROTEIN RTA1-RELATED"/>
    <property type="match status" value="1"/>
</dbReference>
<dbReference type="Proteomes" id="UP000235371">
    <property type="component" value="Unassembled WGS sequence"/>
</dbReference>
<dbReference type="OrthoDB" id="3358017at2759"/>
<organism evidence="6 7">
    <name type="scientific">Hyaloscypha bicolor E</name>
    <dbReference type="NCBI Taxonomy" id="1095630"/>
    <lineage>
        <taxon>Eukaryota</taxon>
        <taxon>Fungi</taxon>
        <taxon>Dikarya</taxon>
        <taxon>Ascomycota</taxon>
        <taxon>Pezizomycotina</taxon>
        <taxon>Leotiomycetes</taxon>
        <taxon>Helotiales</taxon>
        <taxon>Hyaloscyphaceae</taxon>
        <taxon>Hyaloscypha</taxon>
        <taxon>Hyaloscypha bicolor</taxon>
    </lineage>
</organism>
<sequence>MRFTYYHVFQAARKGSMFLIPHIIRGFSIARSNETSISIYVVQVILLLVAPALSAANIYMSLGRLILLTQGESMAPIRAKWLTKIFMYGDVLSFLVQSASSSMASKASSVSDGSLLIKWSVSSCRPSSLASSLLPAEAHAHLVSHWHFDLNSIRISGGPLHTGMMDH</sequence>
<proteinExistence type="predicted"/>
<evidence type="ECO:0000256" key="3">
    <source>
        <dbReference type="ARBA" id="ARBA00022989"/>
    </source>
</evidence>
<evidence type="ECO:0000313" key="6">
    <source>
        <dbReference type="EMBL" id="PMD62148.1"/>
    </source>
</evidence>